<evidence type="ECO:0000313" key="3">
    <source>
        <dbReference type="Proteomes" id="UP001362999"/>
    </source>
</evidence>
<proteinExistence type="predicted"/>
<dbReference type="AlphaFoldDB" id="A0AAW0D2H4"/>
<keyword evidence="3" id="KW-1185">Reference proteome</keyword>
<name>A0AAW0D2H4_9AGAR</name>
<protein>
    <recommendedName>
        <fullName evidence="4">Malate dehydrogenase</fullName>
    </recommendedName>
</protein>
<dbReference type="InterPro" id="IPR021851">
    <property type="entry name" value="DUF3455"/>
</dbReference>
<reference evidence="2 3" key="1">
    <citation type="journal article" date="2024" name="J Genomics">
        <title>Draft genome sequencing and assembly of Favolaschia claudopus CIRM-BRFM 2984 isolated from oak limbs.</title>
        <authorList>
            <person name="Navarro D."/>
            <person name="Drula E."/>
            <person name="Chaduli D."/>
            <person name="Cazenave R."/>
            <person name="Ahrendt S."/>
            <person name="Wang J."/>
            <person name="Lipzen A."/>
            <person name="Daum C."/>
            <person name="Barry K."/>
            <person name="Grigoriev I.V."/>
            <person name="Favel A."/>
            <person name="Rosso M.N."/>
            <person name="Martin F."/>
        </authorList>
    </citation>
    <scope>NUCLEOTIDE SEQUENCE [LARGE SCALE GENOMIC DNA]</scope>
    <source>
        <strain evidence="2 3">CIRM-BRFM 2984</strain>
    </source>
</reference>
<feature type="chain" id="PRO_5043564376" description="Malate dehydrogenase" evidence="1">
    <location>
        <begin position="28"/>
        <end position="231"/>
    </location>
</feature>
<evidence type="ECO:0000313" key="2">
    <source>
        <dbReference type="EMBL" id="KAK7045114.1"/>
    </source>
</evidence>
<dbReference type="PANTHER" id="PTHR35567:SF1">
    <property type="entry name" value="CONSERVED FUNGAL PROTEIN (AFU_ORTHOLOGUE AFUA_1G14230)"/>
    <property type="match status" value="1"/>
</dbReference>
<sequence length="231" mass="24137">MFSFKHLTAYLFTAAVMVSLSPALASALAVHKHKTHDCDTSTSVMDLPTGQTMLVAPPTAPLFILLGVGTQNYSCVGTAFTSIGAVASLFDISCLDHTPHFASIQSKAFDVWKDLPASAPLTAVGPLVGAPHLDGFHYFIPSASGTGLSPKWDFTSTTGNPSAFVVGARVGGIPAPTNPAVNIDWLSLNRSDGELAAQIFRVDTVGGQPPASCVAGSGDITVKYTAKYYLY</sequence>
<feature type="signal peptide" evidence="1">
    <location>
        <begin position="1"/>
        <end position="27"/>
    </location>
</feature>
<dbReference type="Pfam" id="PF11937">
    <property type="entry name" value="DUF3455"/>
    <property type="match status" value="1"/>
</dbReference>
<evidence type="ECO:0000256" key="1">
    <source>
        <dbReference type="SAM" id="SignalP"/>
    </source>
</evidence>
<dbReference type="EMBL" id="JAWWNJ010000011">
    <property type="protein sequence ID" value="KAK7045114.1"/>
    <property type="molecule type" value="Genomic_DNA"/>
</dbReference>
<gene>
    <name evidence="2" type="ORF">R3P38DRAFT_3308795</name>
</gene>
<keyword evidence="1" id="KW-0732">Signal</keyword>
<accession>A0AAW0D2H4</accession>
<organism evidence="2 3">
    <name type="scientific">Favolaschia claudopus</name>
    <dbReference type="NCBI Taxonomy" id="2862362"/>
    <lineage>
        <taxon>Eukaryota</taxon>
        <taxon>Fungi</taxon>
        <taxon>Dikarya</taxon>
        <taxon>Basidiomycota</taxon>
        <taxon>Agaricomycotina</taxon>
        <taxon>Agaricomycetes</taxon>
        <taxon>Agaricomycetidae</taxon>
        <taxon>Agaricales</taxon>
        <taxon>Marasmiineae</taxon>
        <taxon>Mycenaceae</taxon>
        <taxon>Favolaschia</taxon>
    </lineage>
</organism>
<dbReference type="PANTHER" id="PTHR35567">
    <property type="entry name" value="MALATE DEHYDROGENASE (AFU_ORTHOLOGUE AFUA_2G13800)"/>
    <property type="match status" value="1"/>
</dbReference>
<comment type="caution">
    <text evidence="2">The sequence shown here is derived from an EMBL/GenBank/DDBJ whole genome shotgun (WGS) entry which is preliminary data.</text>
</comment>
<evidence type="ECO:0008006" key="4">
    <source>
        <dbReference type="Google" id="ProtNLM"/>
    </source>
</evidence>
<dbReference type="Proteomes" id="UP001362999">
    <property type="component" value="Unassembled WGS sequence"/>
</dbReference>